<gene>
    <name evidence="1" type="ORF">LLCLJKAH_00064</name>
</gene>
<reference evidence="1 2" key="1">
    <citation type="submission" date="2020-09" db="EMBL/GenBank/DDBJ databases">
        <authorList>
            <person name="Jameson E."/>
        </authorList>
    </citation>
    <scope>NUCLEOTIDE SEQUENCE [LARGE SCALE GENOMIC DNA]</scope>
</reference>
<organism evidence="1 2">
    <name type="scientific">Klebsiella phage vB_KvM-Eowyn</name>
    <dbReference type="NCBI Taxonomy" id="2762819"/>
    <lineage>
        <taxon>Viruses</taxon>
        <taxon>Duplodnaviria</taxon>
        <taxon>Heunggongvirae</taxon>
        <taxon>Uroviricota</taxon>
        <taxon>Caudoviricetes</taxon>
        <taxon>Chimalliviridae</taxon>
        <taxon>Eowynvirus</taxon>
        <taxon>Eowynvirus eowyn</taxon>
    </lineage>
</organism>
<protein>
    <submittedName>
        <fullName evidence="1">Uncharacterized protein</fullName>
    </submittedName>
</protein>
<accession>A0A7R8MJC0</accession>
<evidence type="ECO:0000313" key="1">
    <source>
        <dbReference type="EMBL" id="CAD5236053.1"/>
    </source>
</evidence>
<keyword evidence="2" id="KW-1185">Reference proteome</keyword>
<dbReference type="EMBL" id="LR881104">
    <property type="protein sequence ID" value="CAD5236053.1"/>
    <property type="molecule type" value="Genomic_DNA"/>
</dbReference>
<dbReference type="Proteomes" id="UP000596247">
    <property type="component" value="Chromosome"/>
</dbReference>
<name>A0A7R8MJC0_9CAUD</name>
<proteinExistence type="predicted"/>
<evidence type="ECO:0000313" key="2">
    <source>
        <dbReference type="Proteomes" id="UP000596247"/>
    </source>
</evidence>
<sequence>MTLLIRQGAGTDVVLSYNTPDRMFQAVMEESDVGDVVFKIDNRLRCYNYPATVSFGEKALIEQALDEYVHYDGLDVPQFICHSLDAGGIKLERFPSSLLTAYWSVFDVNLVVIVDYGHYDALEGIVESSLVSRLNTLLKPRFI</sequence>